<keyword evidence="3" id="KW-0804">Transcription</keyword>
<keyword evidence="2" id="KW-0238">DNA-binding</keyword>
<dbReference type="Proteomes" id="UP001184150">
    <property type="component" value="Unassembled WGS sequence"/>
</dbReference>
<accession>A0ABU1MKL9</accession>
<dbReference type="EMBL" id="JAVDRD010000003">
    <property type="protein sequence ID" value="MDR6510869.1"/>
    <property type="molecule type" value="Genomic_DNA"/>
</dbReference>
<keyword evidence="6" id="KW-1185">Reference proteome</keyword>
<protein>
    <submittedName>
        <fullName evidence="5">AraC-like DNA-binding protein</fullName>
    </submittedName>
</protein>
<feature type="domain" description="HTH araC/xylS-type" evidence="4">
    <location>
        <begin position="188"/>
        <end position="289"/>
    </location>
</feature>
<evidence type="ECO:0000256" key="3">
    <source>
        <dbReference type="ARBA" id="ARBA00023163"/>
    </source>
</evidence>
<gene>
    <name evidence="5" type="ORF">J2792_001735</name>
</gene>
<evidence type="ECO:0000259" key="4">
    <source>
        <dbReference type="PROSITE" id="PS01124"/>
    </source>
</evidence>
<dbReference type="PANTHER" id="PTHR46796">
    <property type="entry name" value="HTH-TYPE TRANSCRIPTIONAL ACTIVATOR RHAS-RELATED"/>
    <property type="match status" value="1"/>
</dbReference>
<dbReference type="PROSITE" id="PS01124">
    <property type="entry name" value="HTH_ARAC_FAMILY_2"/>
    <property type="match status" value="1"/>
</dbReference>
<dbReference type="SMART" id="SM00342">
    <property type="entry name" value="HTH_ARAC"/>
    <property type="match status" value="1"/>
</dbReference>
<evidence type="ECO:0000313" key="5">
    <source>
        <dbReference type="EMBL" id="MDR6510869.1"/>
    </source>
</evidence>
<evidence type="ECO:0000313" key="6">
    <source>
        <dbReference type="Proteomes" id="UP001184150"/>
    </source>
</evidence>
<evidence type="ECO:0000256" key="1">
    <source>
        <dbReference type="ARBA" id="ARBA00023015"/>
    </source>
</evidence>
<dbReference type="Gene3D" id="1.10.10.60">
    <property type="entry name" value="Homeodomain-like"/>
    <property type="match status" value="1"/>
</dbReference>
<name>A0ABU1MKL9_9SPHN</name>
<evidence type="ECO:0000256" key="2">
    <source>
        <dbReference type="ARBA" id="ARBA00023125"/>
    </source>
</evidence>
<dbReference type="InterPro" id="IPR018060">
    <property type="entry name" value="HTH_AraC"/>
</dbReference>
<keyword evidence="1" id="KW-0805">Transcription regulation</keyword>
<sequence length="322" mass="34327">MNHATAPRQPAGIGLRSWGRTDTGGDSLTLDHWPAPPALAPYIGSFFQICGADPLQEDMLPAGPAMLAIFLRGEGLLRLPGGLADASAPASVITPLRAAARIEIAGPWHVFGALLSPLGWAALTGGLSASEHGNRLRDAGELLGGGVRRLAADLSQGHGVRPFTLAELVARSVPVLQARLHALSDAHVRLVEEVQAWLARAMSPVVDDLYRDACYSPRQLQRLVDRYFGLPPKQLARQHRALRAAALLADPATTPQQAASVADHFYDQSHLIREVRLVTGRTPARLVEQRLPLLDAMLGLHAPAVRRIGPPAPAAAQPNSPD</sequence>
<reference evidence="5 6" key="1">
    <citation type="submission" date="2023-07" db="EMBL/GenBank/DDBJ databases">
        <title>Sorghum-associated microbial communities from plants grown in Nebraska, USA.</title>
        <authorList>
            <person name="Schachtman D."/>
        </authorList>
    </citation>
    <scope>NUCLEOTIDE SEQUENCE [LARGE SCALE GENOMIC DNA]</scope>
    <source>
        <strain evidence="5 6">DS1027</strain>
    </source>
</reference>
<dbReference type="Pfam" id="PF12833">
    <property type="entry name" value="HTH_18"/>
    <property type="match status" value="1"/>
</dbReference>
<comment type="caution">
    <text evidence="5">The sequence shown here is derived from an EMBL/GenBank/DDBJ whole genome shotgun (WGS) entry which is preliminary data.</text>
</comment>
<dbReference type="InterPro" id="IPR050204">
    <property type="entry name" value="AraC_XylS_family_regulators"/>
</dbReference>
<organism evidence="5 6">
    <name type="scientific">Novosphingobium capsulatum</name>
    <dbReference type="NCBI Taxonomy" id="13688"/>
    <lineage>
        <taxon>Bacteria</taxon>
        <taxon>Pseudomonadati</taxon>
        <taxon>Pseudomonadota</taxon>
        <taxon>Alphaproteobacteria</taxon>
        <taxon>Sphingomonadales</taxon>
        <taxon>Sphingomonadaceae</taxon>
        <taxon>Novosphingobium</taxon>
    </lineage>
</organism>
<proteinExistence type="predicted"/>
<dbReference type="RefSeq" id="WP_309804911.1">
    <property type="nucleotide sequence ID" value="NZ_JAVDRD010000003.1"/>
</dbReference>